<dbReference type="Proteomes" id="UP000184462">
    <property type="component" value="Unassembled WGS sequence"/>
</dbReference>
<dbReference type="STRING" id="1155689.SAMN05444278_103187"/>
<dbReference type="RefSeq" id="WP_073192635.1">
    <property type="nucleotide sequence ID" value="NZ_FQTW01000003.1"/>
</dbReference>
<dbReference type="SUPFAM" id="SSF54913">
    <property type="entry name" value="GlnB-like"/>
    <property type="match status" value="1"/>
</dbReference>
<dbReference type="OrthoDB" id="8480302at2"/>
<keyword evidence="3" id="KW-1185">Reference proteome</keyword>
<organism evidence="2 3">
    <name type="scientific">Psychroflexus salarius</name>
    <dbReference type="NCBI Taxonomy" id="1155689"/>
    <lineage>
        <taxon>Bacteria</taxon>
        <taxon>Pseudomonadati</taxon>
        <taxon>Bacteroidota</taxon>
        <taxon>Flavobacteriia</taxon>
        <taxon>Flavobacteriales</taxon>
        <taxon>Flavobacteriaceae</taxon>
        <taxon>Psychroflexus</taxon>
    </lineage>
</organism>
<evidence type="ECO:0000313" key="2">
    <source>
        <dbReference type="EMBL" id="SHE62464.1"/>
    </source>
</evidence>
<name>A0A1M4V0G8_9FLAO</name>
<protein>
    <submittedName>
        <fullName evidence="2">Putative signal transducing protein</fullName>
    </submittedName>
</protein>
<sequence>MIDYVKIATFTYAYEYSIIQHLLEQEGIRYVFQNETVLGVMPFYANAFGGIFLKVHPNDVLEAKEILERFKSQSNLDIVD</sequence>
<dbReference type="InterPro" id="IPR018551">
    <property type="entry name" value="DUF2007"/>
</dbReference>
<accession>A0A1M4V0G8</accession>
<dbReference type="InterPro" id="IPR011322">
    <property type="entry name" value="N-reg_PII-like_a/b"/>
</dbReference>
<dbReference type="EMBL" id="FQTW01000003">
    <property type="protein sequence ID" value="SHE62464.1"/>
    <property type="molecule type" value="Genomic_DNA"/>
</dbReference>
<dbReference type="Pfam" id="PF09413">
    <property type="entry name" value="DUF2007"/>
    <property type="match status" value="1"/>
</dbReference>
<proteinExistence type="predicted"/>
<reference evidence="2 3" key="1">
    <citation type="submission" date="2016-11" db="EMBL/GenBank/DDBJ databases">
        <authorList>
            <person name="Jaros S."/>
            <person name="Januszkiewicz K."/>
            <person name="Wedrychowicz H."/>
        </authorList>
    </citation>
    <scope>NUCLEOTIDE SEQUENCE [LARGE SCALE GENOMIC DNA]</scope>
    <source>
        <strain evidence="2 3">DSM 25661</strain>
    </source>
</reference>
<gene>
    <name evidence="2" type="ORF">SAMN05444278_103187</name>
</gene>
<evidence type="ECO:0000313" key="3">
    <source>
        <dbReference type="Proteomes" id="UP000184462"/>
    </source>
</evidence>
<feature type="domain" description="DUF2007" evidence="1">
    <location>
        <begin position="5"/>
        <end position="71"/>
    </location>
</feature>
<dbReference type="AlphaFoldDB" id="A0A1M4V0G8"/>
<evidence type="ECO:0000259" key="1">
    <source>
        <dbReference type="Pfam" id="PF09413"/>
    </source>
</evidence>